<dbReference type="AlphaFoldDB" id="A0A0M9DH77"/>
<dbReference type="PATRIC" id="fig|33935.3.peg.4414"/>
<dbReference type="RefSeq" id="WP_053996803.1">
    <property type="nucleotide sequence ID" value="NZ_CP065643.1"/>
</dbReference>
<evidence type="ECO:0000256" key="1">
    <source>
        <dbReference type="SAM" id="Phobius"/>
    </source>
</evidence>
<dbReference type="STRING" id="33935.ADM90_20865"/>
<keyword evidence="1" id="KW-0472">Membrane</keyword>
<evidence type="ECO:0000313" key="3">
    <source>
        <dbReference type="Proteomes" id="UP000037977"/>
    </source>
</evidence>
<protein>
    <submittedName>
        <fullName evidence="2">Uncharacterized protein</fullName>
    </submittedName>
</protein>
<evidence type="ECO:0000313" key="2">
    <source>
        <dbReference type="EMBL" id="KOY80300.1"/>
    </source>
</evidence>
<sequence length="59" mass="6667">MTKLYWVIGGICMSVGLARSIVFWKVQKDMNKADPAYIVQFIKGNIGNEDISVAIQYNQ</sequence>
<name>A0A0M9DH77_9BACI</name>
<feature type="transmembrane region" description="Helical" evidence="1">
    <location>
        <begin position="6"/>
        <end position="24"/>
    </location>
</feature>
<reference evidence="2 3" key="1">
    <citation type="submission" date="2015-07" db="EMBL/GenBank/DDBJ databases">
        <title>Genome sequencing project for genomic taxonomy and phylogenomics of Bacillus-like bacteria.</title>
        <authorList>
            <person name="Liu B."/>
            <person name="Wang J."/>
            <person name="Zhu Y."/>
            <person name="Liu G."/>
            <person name="Chen Q."/>
            <person name="Chen Z."/>
            <person name="Che J."/>
            <person name="Ge C."/>
            <person name="Shi H."/>
            <person name="Pan Z."/>
            <person name="Liu X."/>
        </authorList>
    </citation>
    <scope>NUCLEOTIDE SEQUENCE [LARGE SCALE GENOMIC DNA]</scope>
    <source>
        <strain evidence="2 3">DSM 54</strain>
    </source>
</reference>
<accession>A0A0M9DH77</accession>
<dbReference type="Proteomes" id="UP000037977">
    <property type="component" value="Unassembled WGS sequence"/>
</dbReference>
<keyword evidence="3" id="KW-1185">Reference proteome</keyword>
<keyword evidence="1" id="KW-1133">Transmembrane helix</keyword>
<proteinExistence type="predicted"/>
<gene>
    <name evidence="2" type="ORF">ADM90_20865</name>
</gene>
<dbReference type="EMBL" id="LGCI01000011">
    <property type="protein sequence ID" value="KOY80300.1"/>
    <property type="molecule type" value="Genomic_DNA"/>
</dbReference>
<keyword evidence="1" id="KW-0812">Transmembrane</keyword>
<comment type="caution">
    <text evidence="2">The sequence shown here is derived from an EMBL/GenBank/DDBJ whole genome shotgun (WGS) entry which is preliminary data.</text>
</comment>
<organism evidence="2 3">
    <name type="scientific">Lysinibacillus macroides</name>
    <dbReference type="NCBI Taxonomy" id="33935"/>
    <lineage>
        <taxon>Bacteria</taxon>
        <taxon>Bacillati</taxon>
        <taxon>Bacillota</taxon>
        <taxon>Bacilli</taxon>
        <taxon>Bacillales</taxon>
        <taxon>Bacillaceae</taxon>
        <taxon>Lysinibacillus</taxon>
    </lineage>
</organism>